<dbReference type="AlphaFoldDB" id="A0A239JTM7"/>
<evidence type="ECO:0000313" key="1">
    <source>
        <dbReference type="EMBL" id="SNT09079.1"/>
    </source>
</evidence>
<organism evidence="1 2">
    <name type="scientific">Anaerovirgula multivorans</name>
    <dbReference type="NCBI Taxonomy" id="312168"/>
    <lineage>
        <taxon>Bacteria</taxon>
        <taxon>Bacillati</taxon>
        <taxon>Bacillota</taxon>
        <taxon>Clostridia</taxon>
        <taxon>Peptostreptococcales</taxon>
        <taxon>Natronincolaceae</taxon>
        <taxon>Anaerovirgula</taxon>
    </lineage>
</organism>
<dbReference type="EMBL" id="FZOJ01000039">
    <property type="protein sequence ID" value="SNT09079.1"/>
    <property type="molecule type" value="Genomic_DNA"/>
</dbReference>
<dbReference type="OrthoDB" id="1707731at2"/>
<evidence type="ECO:0000313" key="2">
    <source>
        <dbReference type="Proteomes" id="UP000198304"/>
    </source>
</evidence>
<dbReference type="Proteomes" id="UP000198304">
    <property type="component" value="Unassembled WGS sequence"/>
</dbReference>
<gene>
    <name evidence="1" type="ORF">SAMN05446037_10393</name>
</gene>
<protein>
    <submittedName>
        <fullName evidence="1">Uncharacterized protein</fullName>
    </submittedName>
</protein>
<sequence>MLESVFDRRVKHETGYDLYLEIPEKEYLQIYEDVNTESASDIVHQYLHLYQDDGRPEKVEIKHDKNNHTINIKTLLRYEGNDHTEEKILPNYLRHYESKREY</sequence>
<accession>A0A239JTM7</accession>
<reference evidence="1 2" key="1">
    <citation type="submission" date="2017-06" db="EMBL/GenBank/DDBJ databases">
        <authorList>
            <person name="Kim H.J."/>
            <person name="Triplett B.A."/>
        </authorList>
    </citation>
    <scope>NUCLEOTIDE SEQUENCE [LARGE SCALE GENOMIC DNA]</scope>
    <source>
        <strain evidence="1 2">SCA</strain>
    </source>
</reference>
<dbReference type="RefSeq" id="WP_089285115.1">
    <property type="nucleotide sequence ID" value="NZ_FZOJ01000039.1"/>
</dbReference>
<keyword evidence="2" id="KW-1185">Reference proteome</keyword>
<proteinExistence type="predicted"/>
<name>A0A239JTM7_9FIRM</name>